<accession>A0AAQ4CU35</accession>
<dbReference type="AlphaFoldDB" id="A0AAQ4CU35"/>
<dbReference type="Proteomes" id="UP001319921">
    <property type="component" value="Chromosome"/>
</dbReference>
<gene>
    <name evidence="1" type="ORF">SACC_23330</name>
</gene>
<protein>
    <submittedName>
        <fullName evidence="1">Uncharacterized protein</fullName>
    </submittedName>
</protein>
<evidence type="ECO:0000313" key="2">
    <source>
        <dbReference type="Proteomes" id="UP001319921"/>
    </source>
</evidence>
<name>A0AAQ4CU35_9CREN</name>
<sequence length="37" mass="4671">MEKMNEVEKRKIDVYQLLKETFEYYMKSKLNVEENNR</sequence>
<dbReference type="KEGG" id="scas:SACC_23330"/>
<proteinExistence type="predicted"/>
<reference evidence="1 2" key="1">
    <citation type="journal article" date="2022" name="Microbiol. Resour. Announc.">
        <title>Complete Genome Sequence of the Hyperthermophilic and Acidophilic Archaeon Saccharolobus caldissimus Strain HS-3T.</title>
        <authorList>
            <person name="Sakai H.D."/>
            <person name="Kurosawa N."/>
        </authorList>
    </citation>
    <scope>NUCLEOTIDE SEQUENCE [LARGE SCALE GENOMIC DNA]</scope>
    <source>
        <strain evidence="1 2">JCM32116</strain>
    </source>
</reference>
<organism evidence="1 2">
    <name type="scientific">Saccharolobus caldissimus</name>
    <dbReference type="NCBI Taxonomy" id="1702097"/>
    <lineage>
        <taxon>Archaea</taxon>
        <taxon>Thermoproteota</taxon>
        <taxon>Thermoprotei</taxon>
        <taxon>Sulfolobales</taxon>
        <taxon>Sulfolobaceae</taxon>
        <taxon>Saccharolobus</taxon>
    </lineage>
</organism>
<keyword evidence="2" id="KW-1185">Reference proteome</keyword>
<evidence type="ECO:0000313" key="1">
    <source>
        <dbReference type="EMBL" id="BDB99316.1"/>
    </source>
</evidence>
<dbReference type="EMBL" id="AP025226">
    <property type="protein sequence ID" value="BDB99316.1"/>
    <property type="molecule type" value="Genomic_DNA"/>
</dbReference>